<protein>
    <submittedName>
        <fullName evidence="3">Uncharacterized protein</fullName>
    </submittedName>
</protein>
<dbReference type="Proteomes" id="UP000887565">
    <property type="component" value="Unplaced"/>
</dbReference>
<evidence type="ECO:0000256" key="1">
    <source>
        <dbReference type="SAM" id="Phobius"/>
    </source>
</evidence>
<accession>A0A915K5U5</accession>
<name>A0A915K5U5_ROMCU</name>
<feature type="transmembrane region" description="Helical" evidence="1">
    <location>
        <begin position="27"/>
        <end position="49"/>
    </location>
</feature>
<sequence>MPTPLLAVEPTLINMAALISNRKATAITINTILNVILPAILTTITKMTAIMTATIIKATRILLLTPVIAIAIDLPPFFVQLMTNDEGKVVHLYCKQYPSYSFQSAIILLILDYIILISNYIFNR</sequence>
<dbReference type="WBParaSite" id="nRc.2.0.1.t33237-RA">
    <property type="protein sequence ID" value="nRc.2.0.1.t33237-RA"/>
    <property type="gene ID" value="nRc.2.0.1.g33237"/>
</dbReference>
<feature type="transmembrane region" description="Helical" evidence="1">
    <location>
        <begin position="102"/>
        <end position="122"/>
    </location>
</feature>
<proteinExistence type="predicted"/>
<reference evidence="3" key="1">
    <citation type="submission" date="2022-11" db="UniProtKB">
        <authorList>
            <consortium name="WormBaseParasite"/>
        </authorList>
    </citation>
    <scope>IDENTIFICATION</scope>
</reference>
<evidence type="ECO:0000313" key="2">
    <source>
        <dbReference type="Proteomes" id="UP000887565"/>
    </source>
</evidence>
<feature type="transmembrane region" description="Helical" evidence="1">
    <location>
        <begin position="61"/>
        <end position="82"/>
    </location>
</feature>
<evidence type="ECO:0000313" key="3">
    <source>
        <dbReference type="WBParaSite" id="nRc.2.0.1.t33237-RA"/>
    </source>
</evidence>
<keyword evidence="1" id="KW-0472">Membrane</keyword>
<organism evidence="2 3">
    <name type="scientific">Romanomermis culicivorax</name>
    <name type="common">Nematode worm</name>
    <dbReference type="NCBI Taxonomy" id="13658"/>
    <lineage>
        <taxon>Eukaryota</taxon>
        <taxon>Metazoa</taxon>
        <taxon>Ecdysozoa</taxon>
        <taxon>Nematoda</taxon>
        <taxon>Enoplea</taxon>
        <taxon>Dorylaimia</taxon>
        <taxon>Mermithida</taxon>
        <taxon>Mermithoidea</taxon>
        <taxon>Mermithidae</taxon>
        <taxon>Romanomermis</taxon>
    </lineage>
</organism>
<keyword evidence="1" id="KW-0812">Transmembrane</keyword>
<dbReference type="AlphaFoldDB" id="A0A915K5U5"/>
<keyword evidence="1" id="KW-1133">Transmembrane helix</keyword>
<keyword evidence="2" id="KW-1185">Reference proteome</keyword>